<dbReference type="KEGG" id="plw:D5F53_00160"/>
<dbReference type="Proteomes" id="UP000266552">
    <property type="component" value="Chromosome"/>
</dbReference>
<evidence type="ECO:0000313" key="2">
    <source>
        <dbReference type="Proteomes" id="UP000266552"/>
    </source>
</evidence>
<protein>
    <submittedName>
        <fullName evidence="1">Uncharacterized protein</fullName>
    </submittedName>
</protein>
<evidence type="ECO:0000313" key="1">
    <source>
        <dbReference type="EMBL" id="AYB41804.1"/>
    </source>
</evidence>
<name>A0A385TGP2_PAELA</name>
<organism evidence="1 2">
    <name type="scientific">Paenibacillus lautus</name>
    <name type="common">Bacillus lautus</name>
    <dbReference type="NCBI Taxonomy" id="1401"/>
    <lineage>
        <taxon>Bacteria</taxon>
        <taxon>Bacillati</taxon>
        <taxon>Bacillota</taxon>
        <taxon>Bacilli</taxon>
        <taxon>Bacillales</taxon>
        <taxon>Paenibacillaceae</taxon>
        <taxon>Paenibacillus</taxon>
    </lineage>
</organism>
<dbReference type="AlphaFoldDB" id="A0A385TGP2"/>
<keyword evidence="2" id="KW-1185">Reference proteome</keyword>
<dbReference type="EMBL" id="CP032412">
    <property type="protein sequence ID" value="AYB41804.1"/>
    <property type="molecule type" value="Genomic_DNA"/>
</dbReference>
<reference evidence="1 2" key="1">
    <citation type="submission" date="2018-09" db="EMBL/GenBank/DDBJ databases">
        <title>Genome Sequence of Paenibacillus lautus Strain E7593-69, Azo Dye-Degrading Bacteria, Isolated from Commercial Tattoo Inks.</title>
        <authorList>
            <person name="Nho S.W."/>
            <person name="Kim S.-J."/>
            <person name="Kweon O."/>
            <person name="Cerniglia C.E."/>
        </authorList>
    </citation>
    <scope>NUCLEOTIDE SEQUENCE [LARGE SCALE GENOMIC DNA]</scope>
    <source>
        <strain evidence="1 2">E7593-69</strain>
    </source>
</reference>
<sequence length="420" mass="43773">MATTPNLNLPLIDENTVNDVPRDLNALAEAVDTAVINKVSTVGGYGEASQSVPNAFVVTLSPAPSSLTAGLRVTVKTLAANTGSATLNVNDLGAKPIKKSNGNNIASGNLKANGVYTLVYDGTSFILQGEGGEVGTATSGDVLAGKTFPGEDGLITGTMPNLTGIRTATGAAKWPDGGLAVYPEKGYQKGGAGDGEIKVTPAQLQAAEAALRSDNIKSGTNIFGVSGKNTVVDTADAVLDPQYLLVGQSGYDDGVKKAGQMPNRSAENNHMPGLESTVWAGDRFFIRPPHGYYNGLTWVTALVAGLTAANLRAGVNVAGLIGTLQEGVQYAMGNIGAMAPMTPINVDCGFVPRIFAWSGLRDDFSVRGSTIKYLTADGIEHSDVGNSIFYIVTSLRQVMTIQNNDSSGRYIRNVIWQAWA</sequence>
<gene>
    <name evidence="1" type="ORF">D5F53_00160</name>
</gene>
<proteinExistence type="predicted"/>
<dbReference type="RefSeq" id="WP_119846130.1">
    <property type="nucleotide sequence ID" value="NZ_CP032412.1"/>
</dbReference>
<accession>A0A385TGP2</accession>